<dbReference type="CDD" id="cd13654">
    <property type="entry name" value="PBP2_phosphate_like_2"/>
    <property type="match status" value="1"/>
</dbReference>
<dbReference type="InterPro" id="IPR050811">
    <property type="entry name" value="Phosphate_ABC_transporter"/>
</dbReference>
<dbReference type="GO" id="GO:0006817">
    <property type="term" value="P:phosphate ion transport"/>
    <property type="evidence" value="ECO:0007669"/>
    <property type="project" value="UniProtKB-UniRule"/>
</dbReference>
<name>A0A0A1VVI0_MICAE</name>
<evidence type="ECO:0000256" key="1">
    <source>
        <dbReference type="ARBA" id="ARBA00008725"/>
    </source>
</evidence>
<evidence type="ECO:0000313" key="6">
    <source>
        <dbReference type="EMBL" id="GAL93750.1"/>
    </source>
</evidence>
<dbReference type="SUPFAM" id="SSF53850">
    <property type="entry name" value="Periplasmic binding protein-like II"/>
    <property type="match status" value="1"/>
</dbReference>
<protein>
    <recommendedName>
        <fullName evidence="4">Phosphate-binding protein</fullName>
    </recommendedName>
</protein>
<evidence type="ECO:0000256" key="3">
    <source>
        <dbReference type="ARBA" id="ARBA00022729"/>
    </source>
</evidence>
<organism evidence="6 7">
    <name type="scientific">Microcystis aeruginosa NIES-44</name>
    <dbReference type="NCBI Taxonomy" id="449439"/>
    <lineage>
        <taxon>Bacteria</taxon>
        <taxon>Bacillati</taxon>
        <taxon>Cyanobacteriota</taxon>
        <taxon>Cyanophyceae</taxon>
        <taxon>Oscillatoriophycideae</taxon>
        <taxon>Chroococcales</taxon>
        <taxon>Microcystaceae</taxon>
        <taxon>Microcystis</taxon>
    </lineage>
</organism>
<dbReference type="Proteomes" id="UP000030321">
    <property type="component" value="Unassembled WGS sequence"/>
</dbReference>
<comment type="similarity">
    <text evidence="1 4">Belongs to the PstS family.</text>
</comment>
<dbReference type="AlphaFoldDB" id="A0A0A1VVI0"/>
<dbReference type="InterPro" id="IPR024370">
    <property type="entry name" value="PBP_domain"/>
</dbReference>
<evidence type="ECO:0000256" key="4">
    <source>
        <dbReference type="RuleBase" id="RU367119"/>
    </source>
</evidence>
<dbReference type="EMBL" id="BBPA01000046">
    <property type="protein sequence ID" value="GAL93750.1"/>
    <property type="molecule type" value="Genomic_DNA"/>
</dbReference>
<feature type="domain" description="PBP" evidence="5">
    <location>
        <begin position="34"/>
        <end position="286"/>
    </location>
</feature>
<accession>A0A0A1VVI0</accession>
<dbReference type="PANTHER" id="PTHR30570:SF1">
    <property type="entry name" value="PHOSPHATE-BINDING PROTEIN PSTS"/>
    <property type="match status" value="1"/>
</dbReference>
<keyword evidence="3" id="KW-0732">Signal</keyword>
<evidence type="ECO:0000313" key="7">
    <source>
        <dbReference type="Proteomes" id="UP000030321"/>
    </source>
</evidence>
<dbReference type="NCBIfam" id="TIGR02136">
    <property type="entry name" value="ptsS_2"/>
    <property type="match status" value="1"/>
</dbReference>
<evidence type="ECO:0000259" key="5">
    <source>
        <dbReference type="Pfam" id="PF12849"/>
    </source>
</evidence>
<dbReference type="RefSeq" id="WP_045359651.1">
    <property type="nucleotide sequence ID" value="NZ_BBPA01000046.1"/>
</dbReference>
<proteinExistence type="inferred from homology"/>
<dbReference type="GO" id="GO:0042301">
    <property type="term" value="F:phosphate ion binding"/>
    <property type="evidence" value="ECO:0007669"/>
    <property type="project" value="UniProtKB-UniRule"/>
</dbReference>
<dbReference type="Gene3D" id="3.40.190.10">
    <property type="entry name" value="Periplasmic binding protein-like II"/>
    <property type="match status" value="2"/>
</dbReference>
<dbReference type="InterPro" id="IPR011862">
    <property type="entry name" value="Phos-bd"/>
</dbReference>
<evidence type="ECO:0000256" key="2">
    <source>
        <dbReference type="ARBA" id="ARBA00022448"/>
    </source>
</evidence>
<dbReference type="PANTHER" id="PTHR30570">
    <property type="entry name" value="PERIPLASMIC PHOSPHATE BINDING COMPONENT OF PHOSPHATE ABC TRANSPORTER"/>
    <property type="match status" value="1"/>
</dbReference>
<comment type="function">
    <text evidence="4">Involved in the system for phosphate transport across the cytoplasmic membrane.</text>
</comment>
<reference evidence="7" key="1">
    <citation type="journal article" date="2015" name="Genome">
        <title>Whole Genome Sequence of the Non-Microcystin-Producing Microcystis aeruginosa Strain NIES-44.</title>
        <authorList>
            <person name="Okano K."/>
            <person name="Miyata N."/>
            <person name="Ozaki Y."/>
        </authorList>
    </citation>
    <scope>NUCLEOTIDE SEQUENCE [LARGE SCALE GENOMIC DNA]</scope>
    <source>
        <strain evidence="7">NIES-44</strain>
    </source>
</reference>
<keyword evidence="2 4" id="KW-0813">Transport</keyword>
<comment type="caution">
    <text evidence="6">The sequence shown here is derived from an EMBL/GenBank/DDBJ whole genome shotgun (WGS) entry which is preliminary data.</text>
</comment>
<dbReference type="Pfam" id="PF12849">
    <property type="entry name" value="PBP_like_2"/>
    <property type="match status" value="1"/>
</dbReference>
<keyword evidence="4" id="KW-0592">Phosphate transport</keyword>
<sequence>MLEIFTQLSRPTKVVAIVLGTALILPACANINPQDLKPIKIDGSSTVAPITNKVLEDFKANTPNKVLADVKIDANISGTGGGFRKFCAGETDINNASRPISVEELKECDANKVRFIELPIAFDALTVVVNPQNNWVDDISTTELRTIWEPAAENKIKRWNQINPAWPDQPITLHGPGKDSGTYDFFSEVINGKDASRGDFNFSEDDQALVNAVSQDTNALGYFGHAYYEQNRDKLKALKVNGIEPTRGNVEDSKYQPLSRPLFIYVNAQKAQENPALEKFVEYYLDRVPNLLDSIGYIPLPDEAYHLARVQLQKFEVGTVFNGRPQPNLTIGELLRKQAQFKAK</sequence>
<gene>
    <name evidence="6" type="ORF">N44_03502</name>
</gene>